<dbReference type="Proteomes" id="UP001341840">
    <property type="component" value="Unassembled WGS sequence"/>
</dbReference>
<name>A0ABU6RYF4_9FABA</name>
<reference evidence="1 2" key="1">
    <citation type="journal article" date="2023" name="Plants (Basel)">
        <title>Bridging the Gap: Combining Genomics and Transcriptomics Approaches to Understand Stylosanthes scabra, an Orphan Legume from the Brazilian Caatinga.</title>
        <authorList>
            <person name="Ferreira-Neto J.R.C."/>
            <person name="da Silva M.D."/>
            <person name="Binneck E."/>
            <person name="de Melo N.F."/>
            <person name="da Silva R.H."/>
            <person name="de Melo A.L.T.M."/>
            <person name="Pandolfi V."/>
            <person name="Bustamante F.O."/>
            <person name="Brasileiro-Vidal A.C."/>
            <person name="Benko-Iseppon A.M."/>
        </authorList>
    </citation>
    <scope>NUCLEOTIDE SEQUENCE [LARGE SCALE GENOMIC DNA]</scope>
    <source>
        <tissue evidence="1">Leaves</tissue>
    </source>
</reference>
<feature type="non-terminal residue" evidence="1">
    <location>
        <position position="104"/>
    </location>
</feature>
<organism evidence="1 2">
    <name type="scientific">Stylosanthes scabra</name>
    <dbReference type="NCBI Taxonomy" id="79078"/>
    <lineage>
        <taxon>Eukaryota</taxon>
        <taxon>Viridiplantae</taxon>
        <taxon>Streptophyta</taxon>
        <taxon>Embryophyta</taxon>
        <taxon>Tracheophyta</taxon>
        <taxon>Spermatophyta</taxon>
        <taxon>Magnoliopsida</taxon>
        <taxon>eudicotyledons</taxon>
        <taxon>Gunneridae</taxon>
        <taxon>Pentapetalae</taxon>
        <taxon>rosids</taxon>
        <taxon>fabids</taxon>
        <taxon>Fabales</taxon>
        <taxon>Fabaceae</taxon>
        <taxon>Papilionoideae</taxon>
        <taxon>50 kb inversion clade</taxon>
        <taxon>dalbergioids sensu lato</taxon>
        <taxon>Dalbergieae</taxon>
        <taxon>Pterocarpus clade</taxon>
        <taxon>Stylosanthes</taxon>
    </lineage>
</organism>
<proteinExistence type="predicted"/>
<accession>A0ABU6RYF4</accession>
<protein>
    <submittedName>
        <fullName evidence="1">Uncharacterized protein</fullName>
    </submittedName>
</protein>
<gene>
    <name evidence="1" type="ORF">PIB30_102559</name>
</gene>
<keyword evidence="2" id="KW-1185">Reference proteome</keyword>
<evidence type="ECO:0000313" key="1">
    <source>
        <dbReference type="EMBL" id="MED6128899.1"/>
    </source>
</evidence>
<sequence length="104" mass="11549">MRKESENERKREGVRFKGAGIVARSNGGPKMRLNGLAVRRARARGPCSVGPRAQSAMARTCHGHRAVARTCARAKRGARTRRILVLLRPNVIKLTARMRQGHRA</sequence>
<evidence type="ECO:0000313" key="2">
    <source>
        <dbReference type="Proteomes" id="UP001341840"/>
    </source>
</evidence>
<comment type="caution">
    <text evidence="1">The sequence shown here is derived from an EMBL/GenBank/DDBJ whole genome shotgun (WGS) entry which is preliminary data.</text>
</comment>
<dbReference type="EMBL" id="JASCZI010033387">
    <property type="protein sequence ID" value="MED6128899.1"/>
    <property type="molecule type" value="Genomic_DNA"/>
</dbReference>